<dbReference type="Pfam" id="PF20520">
    <property type="entry name" value="Ac45-VOA1_TM"/>
    <property type="match status" value="1"/>
</dbReference>
<dbReference type="AlphaFoldDB" id="A0A1I7Z1N5"/>
<feature type="domain" description="V-type proton ATPase subunit S1/VOA1 transmembrane" evidence="7">
    <location>
        <begin position="373"/>
        <end position="411"/>
    </location>
</feature>
<dbReference type="PANTHER" id="PTHR12471:SF7">
    <property type="entry name" value="V-TYPE PROTON ATPASE SUBUNIT S1"/>
    <property type="match status" value="1"/>
</dbReference>
<name>A0A1I7Z1N5_9BILA</name>
<sequence length="423" mass="47622">MKYRLFKGRPMLCVCVCSYRQKRTVGAASSLESCILLGVLLVFRRFHVKAHAYVSVVQACPDSHASMRQICLSVRYRQTTDAEDRDTCVCRDPMRLLLLVASAVAAFSMTVFAVKIESNTAQQWKSSKFRSQSEEDELPFPIVLPPYHKNEKYPVSKSPPNFGNCLLYLEGITVLVHKTESNPAYVAALVGSNETHKYLFAKEDVQCRPTSGDNLNFENVNGNYSFDITVKIDPKGVVAFYGKSAMFKVVDKIRFRLVFNTPSPQTWELANVELAEITVSTVGTVTEGSFLSQVLKISEPISARPKYLNVYSTDSYAYGCSDTQAVFFPVETKKYKYQVGIAFHNFQVELYGVYRNEEKNEIKFSRNVNDCVGTFSTGSIMGIIVAVVLATILLLAFLMLNSVQTMDRFDDPKQKQININVRE</sequence>
<evidence type="ECO:0000256" key="3">
    <source>
        <dbReference type="ARBA" id="ARBA00022692"/>
    </source>
</evidence>
<evidence type="ECO:0000313" key="8">
    <source>
        <dbReference type="Proteomes" id="UP000095287"/>
    </source>
</evidence>
<dbReference type="GO" id="GO:0033176">
    <property type="term" value="C:proton-transporting V-type ATPase complex"/>
    <property type="evidence" value="ECO:0007669"/>
    <property type="project" value="TreeGrafter"/>
</dbReference>
<keyword evidence="5 6" id="KW-0472">Membrane</keyword>
<comment type="subcellular location">
    <subcellularLocation>
        <location evidence="1">Membrane</location>
        <topology evidence="1">Single-pass membrane protein</topology>
    </subcellularLocation>
</comment>
<keyword evidence="3 6" id="KW-0812">Transmembrane</keyword>
<dbReference type="InterPro" id="IPR008388">
    <property type="entry name" value="Ac45_acc_su"/>
</dbReference>
<accession>A0A1I7Z1N5</accession>
<evidence type="ECO:0000256" key="2">
    <source>
        <dbReference type="ARBA" id="ARBA00009037"/>
    </source>
</evidence>
<protein>
    <submittedName>
        <fullName evidence="9">Ac45-VOA1_TM domain-containing protein</fullName>
    </submittedName>
</protein>
<organism evidence="8 9">
    <name type="scientific">Steinernema glaseri</name>
    <dbReference type="NCBI Taxonomy" id="37863"/>
    <lineage>
        <taxon>Eukaryota</taxon>
        <taxon>Metazoa</taxon>
        <taxon>Ecdysozoa</taxon>
        <taxon>Nematoda</taxon>
        <taxon>Chromadorea</taxon>
        <taxon>Rhabditida</taxon>
        <taxon>Tylenchina</taxon>
        <taxon>Panagrolaimomorpha</taxon>
        <taxon>Strongyloidoidea</taxon>
        <taxon>Steinernematidae</taxon>
        <taxon>Steinernema</taxon>
    </lineage>
</organism>
<dbReference type="PANTHER" id="PTHR12471">
    <property type="entry name" value="VACUOLAR ATP SYNTHASE SUBUNIT S1"/>
    <property type="match status" value="1"/>
</dbReference>
<evidence type="ECO:0000256" key="6">
    <source>
        <dbReference type="SAM" id="Phobius"/>
    </source>
</evidence>
<dbReference type="InterPro" id="IPR046756">
    <property type="entry name" value="VAS1/VOA1_TM"/>
</dbReference>
<evidence type="ECO:0000256" key="4">
    <source>
        <dbReference type="ARBA" id="ARBA00022989"/>
    </source>
</evidence>
<evidence type="ECO:0000313" key="9">
    <source>
        <dbReference type="WBParaSite" id="L893_g21912.t1"/>
    </source>
</evidence>
<dbReference type="GO" id="GO:0001671">
    <property type="term" value="F:ATPase activator activity"/>
    <property type="evidence" value="ECO:0007669"/>
    <property type="project" value="TreeGrafter"/>
</dbReference>
<dbReference type="Proteomes" id="UP000095287">
    <property type="component" value="Unplaced"/>
</dbReference>
<proteinExistence type="inferred from homology"/>
<feature type="transmembrane region" description="Helical" evidence="6">
    <location>
        <begin position="380"/>
        <end position="400"/>
    </location>
</feature>
<evidence type="ECO:0000259" key="7">
    <source>
        <dbReference type="Pfam" id="PF20520"/>
    </source>
</evidence>
<evidence type="ECO:0000256" key="1">
    <source>
        <dbReference type="ARBA" id="ARBA00004167"/>
    </source>
</evidence>
<dbReference type="GO" id="GO:0030641">
    <property type="term" value="P:regulation of cellular pH"/>
    <property type="evidence" value="ECO:0007669"/>
    <property type="project" value="TreeGrafter"/>
</dbReference>
<evidence type="ECO:0000256" key="5">
    <source>
        <dbReference type="ARBA" id="ARBA00023136"/>
    </source>
</evidence>
<keyword evidence="4 6" id="KW-1133">Transmembrane helix</keyword>
<dbReference type="WBParaSite" id="L893_g21912.t1">
    <property type="protein sequence ID" value="L893_g21912.t1"/>
    <property type="gene ID" value="L893_g21912"/>
</dbReference>
<reference evidence="9" key="1">
    <citation type="submission" date="2016-11" db="UniProtKB">
        <authorList>
            <consortium name="WormBaseParasite"/>
        </authorList>
    </citation>
    <scope>IDENTIFICATION</scope>
</reference>
<keyword evidence="8" id="KW-1185">Reference proteome</keyword>
<comment type="similarity">
    <text evidence="2">Belongs to the vacuolar ATPase subunit S1 family.</text>
</comment>